<feature type="domain" description="Kinetochore protein Nuf2 N-terminal" evidence="10">
    <location>
        <begin position="2"/>
        <end position="140"/>
    </location>
</feature>
<dbReference type="Gene3D" id="1.10.418.60">
    <property type="entry name" value="Ncd80 complex, Nuf2 subunit"/>
    <property type="match status" value="1"/>
</dbReference>
<dbReference type="Proteomes" id="UP000789595">
    <property type="component" value="Unassembled WGS sequence"/>
</dbReference>
<evidence type="ECO:0000256" key="9">
    <source>
        <dbReference type="SAM" id="Coils"/>
    </source>
</evidence>
<dbReference type="EMBL" id="CAKKNE010000005">
    <property type="protein sequence ID" value="CAH0378236.1"/>
    <property type="molecule type" value="Genomic_DNA"/>
</dbReference>
<evidence type="ECO:0000256" key="7">
    <source>
        <dbReference type="ARBA" id="ARBA00023306"/>
    </source>
</evidence>
<accession>A0A8J2T1W0</accession>
<proteinExistence type="inferred from homology"/>
<feature type="coiled-coil region" evidence="9">
    <location>
        <begin position="140"/>
        <end position="167"/>
    </location>
</feature>
<protein>
    <recommendedName>
        <fullName evidence="10">Kinetochore protein Nuf2 N-terminal domain-containing protein</fullName>
    </recommendedName>
</protein>
<keyword evidence="5" id="KW-0498">Mitosis</keyword>
<evidence type="ECO:0000256" key="8">
    <source>
        <dbReference type="ARBA" id="ARBA00023328"/>
    </source>
</evidence>
<dbReference type="AlphaFoldDB" id="A0A8J2T1W0"/>
<evidence type="ECO:0000256" key="2">
    <source>
        <dbReference type="ARBA" id="ARBA00005498"/>
    </source>
</evidence>
<dbReference type="OrthoDB" id="8194677at2759"/>
<keyword evidence="3" id="KW-0158">Chromosome</keyword>
<name>A0A8J2T1W0_9STRA</name>
<comment type="caution">
    <text evidence="11">The sequence shown here is derived from an EMBL/GenBank/DDBJ whole genome shotgun (WGS) entry which is preliminary data.</text>
</comment>
<evidence type="ECO:0000313" key="11">
    <source>
        <dbReference type="EMBL" id="CAH0378236.1"/>
    </source>
</evidence>
<gene>
    <name evidence="11" type="ORF">PECAL_5P27510</name>
</gene>
<organism evidence="11 12">
    <name type="scientific">Pelagomonas calceolata</name>
    <dbReference type="NCBI Taxonomy" id="35677"/>
    <lineage>
        <taxon>Eukaryota</taxon>
        <taxon>Sar</taxon>
        <taxon>Stramenopiles</taxon>
        <taxon>Ochrophyta</taxon>
        <taxon>Pelagophyceae</taxon>
        <taxon>Pelagomonadales</taxon>
        <taxon>Pelagomonadaceae</taxon>
        <taxon>Pelagomonas</taxon>
    </lineage>
</organism>
<dbReference type="Pfam" id="PF03800">
    <property type="entry name" value="Nuf2"/>
    <property type="match status" value="1"/>
</dbReference>
<dbReference type="GO" id="GO:0051301">
    <property type="term" value="P:cell division"/>
    <property type="evidence" value="ECO:0007669"/>
    <property type="project" value="UniProtKB-KW"/>
</dbReference>
<dbReference type="InterPro" id="IPR005549">
    <property type="entry name" value="Kinetochore_Nuf2_N"/>
</dbReference>
<keyword evidence="4" id="KW-0132">Cell division</keyword>
<keyword evidence="12" id="KW-1185">Reference proteome</keyword>
<evidence type="ECO:0000256" key="5">
    <source>
        <dbReference type="ARBA" id="ARBA00022776"/>
    </source>
</evidence>
<keyword evidence="7" id="KW-0131">Cell cycle</keyword>
<comment type="subcellular location">
    <subcellularLocation>
        <location evidence="1">Chromosome</location>
        <location evidence="1">Centromere</location>
    </subcellularLocation>
</comment>
<evidence type="ECO:0000256" key="1">
    <source>
        <dbReference type="ARBA" id="ARBA00004584"/>
    </source>
</evidence>
<dbReference type="GO" id="GO:0031262">
    <property type="term" value="C:Ndc80 complex"/>
    <property type="evidence" value="ECO:0007669"/>
    <property type="project" value="InterPro"/>
</dbReference>
<sequence>MFSFPLLTNAEILACLDELELGFTEAMLLNPEKHRDEVRNVFEQLAELCCGLSREDVARHARIDVDRLPYAQLHEESVVELAVFRGVADLLRRSGVADFGLRDWHAPSTKRLKKHLSGVINFAKFREDRLAEYVQLCQQRDAIIEDASNAQRDALEAQDEVSNVERETYDARQEVASAEDATAVFETDAAAFGRIVASASEKRDDLVDAARVLAEDITNSLEEVRLRDEECARLRDTAPVQTPEELESRIAAMHQELEAIDSAHADHSSELERAMTEARRCAEAAPLIQRCASAVEAVEADVAAHRARLAELRDVERQGDGARAEIRQLDDCLKVADGNADLARKRVDDCAEQARLRADRDARALSVLRDELQRLEREAAPRQALRRHLEARAVEVRKNVQVEDVAEDAWIDACAADLAAALRATHACARELPPPPVLA</sequence>
<comment type="similarity">
    <text evidence="2">Belongs to the NUF2 family.</text>
</comment>
<evidence type="ECO:0000259" key="10">
    <source>
        <dbReference type="Pfam" id="PF03800"/>
    </source>
</evidence>
<keyword evidence="8" id="KW-0137">Centromere</keyword>
<dbReference type="InterPro" id="IPR038275">
    <property type="entry name" value="Nuf2_N_sf"/>
</dbReference>
<evidence type="ECO:0000313" key="12">
    <source>
        <dbReference type="Proteomes" id="UP000789595"/>
    </source>
</evidence>
<evidence type="ECO:0000256" key="3">
    <source>
        <dbReference type="ARBA" id="ARBA00022454"/>
    </source>
</evidence>
<keyword evidence="6 9" id="KW-0175">Coiled coil</keyword>
<evidence type="ECO:0000256" key="4">
    <source>
        <dbReference type="ARBA" id="ARBA00022618"/>
    </source>
</evidence>
<reference evidence="11" key="1">
    <citation type="submission" date="2021-11" db="EMBL/GenBank/DDBJ databases">
        <authorList>
            <consortium name="Genoscope - CEA"/>
            <person name="William W."/>
        </authorList>
    </citation>
    <scope>NUCLEOTIDE SEQUENCE</scope>
</reference>
<evidence type="ECO:0000256" key="6">
    <source>
        <dbReference type="ARBA" id="ARBA00023054"/>
    </source>
</evidence>